<dbReference type="Gene3D" id="2.60.120.10">
    <property type="entry name" value="Jelly Rolls"/>
    <property type="match status" value="2"/>
</dbReference>
<keyword evidence="1" id="KW-0732">Signal</keyword>
<protein>
    <recommendedName>
        <fullName evidence="2">Cupin type-1 domain-containing protein</fullName>
    </recommendedName>
</protein>
<dbReference type="PANTHER" id="PTHR31189">
    <property type="entry name" value="OS03G0336100 PROTEIN-RELATED"/>
    <property type="match status" value="1"/>
</dbReference>
<dbReference type="Pfam" id="PF00190">
    <property type="entry name" value="Cupin_1"/>
    <property type="match status" value="2"/>
</dbReference>
<feature type="domain" description="Cupin type-1" evidence="2">
    <location>
        <begin position="45"/>
        <end position="206"/>
    </location>
</feature>
<dbReference type="SMART" id="SM00835">
    <property type="entry name" value="Cupin_1"/>
    <property type="match status" value="2"/>
</dbReference>
<dbReference type="CDD" id="cd02244">
    <property type="entry name" value="cupin_7S_vicilin-like_N"/>
    <property type="match status" value="1"/>
</dbReference>
<dbReference type="InterPro" id="IPR011051">
    <property type="entry name" value="RmlC_Cupin_sf"/>
</dbReference>
<dbReference type="AlphaFoldDB" id="B8LLB1"/>
<dbReference type="InterPro" id="IPR006045">
    <property type="entry name" value="Cupin_1"/>
</dbReference>
<feature type="signal peptide" evidence="1">
    <location>
        <begin position="1"/>
        <end position="28"/>
    </location>
</feature>
<evidence type="ECO:0000256" key="1">
    <source>
        <dbReference type="SAM" id="SignalP"/>
    </source>
</evidence>
<dbReference type="PANTHER" id="PTHR31189:SF13">
    <property type="entry name" value="CUPINCIN"/>
    <property type="match status" value="1"/>
</dbReference>
<organism evidence="3">
    <name type="scientific">Picea sitchensis</name>
    <name type="common">Sitka spruce</name>
    <name type="synonym">Pinus sitchensis</name>
    <dbReference type="NCBI Taxonomy" id="3332"/>
    <lineage>
        <taxon>Eukaryota</taxon>
        <taxon>Viridiplantae</taxon>
        <taxon>Streptophyta</taxon>
        <taxon>Embryophyta</taxon>
        <taxon>Tracheophyta</taxon>
        <taxon>Spermatophyta</taxon>
        <taxon>Pinopsida</taxon>
        <taxon>Pinidae</taxon>
        <taxon>Conifers I</taxon>
        <taxon>Pinales</taxon>
        <taxon>Pinaceae</taxon>
        <taxon>Picea</taxon>
    </lineage>
</organism>
<dbReference type="SUPFAM" id="SSF51182">
    <property type="entry name" value="RmlC-like cupins"/>
    <property type="match status" value="1"/>
</dbReference>
<dbReference type="EMBL" id="EF676542">
    <property type="protein sequence ID" value="ABR16441.1"/>
    <property type="molecule type" value="mRNA"/>
</dbReference>
<dbReference type="CDD" id="cd02245">
    <property type="entry name" value="cupin_7S_vicilin-like_C"/>
    <property type="match status" value="1"/>
</dbReference>
<evidence type="ECO:0000259" key="2">
    <source>
        <dbReference type="SMART" id="SM00835"/>
    </source>
</evidence>
<feature type="domain" description="Cupin type-1" evidence="2">
    <location>
        <begin position="249"/>
        <end position="408"/>
    </location>
</feature>
<sequence length="432" mass="49320">MIMAFRKFSLLCLVVFLSLVVSVIQCNAIRHDRSYSEEGEEGENQFIFKRENWKIIDAEAGHIRVAPSFRENARSAPQLHSFEVNSFEMDPNSLMLPRYITASWYMYAYEGKGRIGWVHNQKSIEQDIEAGQVYYVPKGAPFYVINTDKNQSLHLINLMHNENPGSPDRHHESYYVGGGQDPPTVFSGFRRETLAAGFGIGIREVEKVLSKQVRGSIVSLNKEQTNYQFLPWPWSSKKHEGSEEEEKPFNLQKKKLVFSNDHGDYIKADGESFRPLERLDMAMGLTTIKEESMLALHWSSRTTAVSMILKGRGRVEIVTPGRSESKREVESYKRVEAELTAGDLWVVPAGLPNAEINPYSDQPLVILTFHINNEDNEFYYLTGQHSVASLIKDEVMAISMNEKQQALEKVIDAQKDEMFLRGPKEDEGWSIV</sequence>
<accession>B8LLB1</accession>
<name>B8LLB1_PICSI</name>
<reference evidence="3" key="1">
    <citation type="submission" date="2007-06" db="EMBL/GenBank/DDBJ databases">
        <title>Full length cDNA sequences from Sitka Spruce (Picea sitchensis).</title>
        <authorList>
            <person name="Ralph S.G."/>
            <person name="Chun H.E."/>
            <person name="Liao N."/>
            <person name="Ali J."/>
            <person name="Reid K."/>
            <person name="Kolosova N."/>
            <person name="Cooper N."/>
            <person name="Cullis C."/>
            <person name="Jancsik S."/>
            <person name="Moore R."/>
            <person name="Mayo M."/>
            <person name="Wagner S."/>
            <person name="Holt R.A."/>
            <person name="Jones S.J.M."/>
            <person name="Marra M.A."/>
            <person name="Ritland C.E."/>
            <person name="Ritland K."/>
            <person name="Bohlmann J."/>
        </authorList>
    </citation>
    <scope>NUCLEOTIDE SEQUENCE</scope>
    <source>
        <tissue evidence="3">Green portion of the leader tissue</tissue>
    </source>
</reference>
<evidence type="ECO:0000313" key="3">
    <source>
        <dbReference type="EMBL" id="ABR16441.1"/>
    </source>
</evidence>
<dbReference type="InterPro" id="IPR014710">
    <property type="entry name" value="RmlC-like_jellyroll"/>
</dbReference>
<dbReference type="InterPro" id="IPR050253">
    <property type="entry name" value="Seed_Storage-Functional"/>
</dbReference>
<proteinExistence type="evidence at transcript level"/>
<feature type="chain" id="PRO_5002876931" description="Cupin type-1 domain-containing protein" evidence="1">
    <location>
        <begin position="29"/>
        <end position="432"/>
    </location>
</feature>